<proteinExistence type="predicted"/>
<name>A0AAE1TRQ5_9EUCA</name>
<evidence type="ECO:0000256" key="1">
    <source>
        <dbReference type="SAM" id="MobiDB-lite"/>
    </source>
</evidence>
<keyword evidence="2" id="KW-0472">Membrane</keyword>
<dbReference type="PANTHER" id="PTHR21104">
    <property type="entry name" value="FIBRONECTIN TYPE III DOMAIN-CONTAINING PROTEIN"/>
    <property type="match status" value="1"/>
</dbReference>
<evidence type="ECO:0000256" key="2">
    <source>
        <dbReference type="SAM" id="Phobius"/>
    </source>
</evidence>
<feature type="transmembrane region" description="Helical" evidence="2">
    <location>
        <begin position="172"/>
        <end position="189"/>
    </location>
</feature>
<feature type="compositionally biased region" description="Pro residues" evidence="1">
    <location>
        <begin position="131"/>
        <end position="141"/>
    </location>
</feature>
<sequence length="308" mass="32908">MTSTRGTSPNTNTNTSTTTTGTSFTSTVDTDTNTTTTLTSSTSSSSSSPLPPITATTITAVTTTTTTTTTTSTTSLPPTHLTLRTMEVAVSVSDLQNDYTEGRVPSSPTRPRLQPEDRYPKVIVAAERPAFPEPRPRPPPGTSLEGDVHREPPTPPSLMVGNVTVRVEEICLVLVVLMLWAGAITLFINRWGKLRMLEPYQPAYTAPPAAPPRPTPQPLGPSINIQSTSNLTLTELGASTSRWDWGAPESYGRGSLAGGYLGMDRSPSCLSIHMLNPQRKVKSAVDLVSLVMQEKMSTSSIHLSATNV</sequence>
<gene>
    <name evidence="4" type="ORF">Pmani_032375</name>
</gene>
<protein>
    <recommendedName>
        <fullName evidence="3">Fibronectin type III domain-containing protein</fullName>
    </recommendedName>
</protein>
<keyword evidence="2" id="KW-1133">Transmembrane helix</keyword>
<accession>A0AAE1TRQ5</accession>
<evidence type="ECO:0000313" key="5">
    <source>
        <dbReference type="Proteomes" id="UP001292094"/>
    </source>
</evidence>
<keyword evidence="2" id="KW-0812">Transmembrane</keyword>
<feature type="region of interest" description="Disordered" evidence="1">
    <location>
        <begin position="1"/>
        <end position="54"/>
    </location>
</feature>
<dbReference type="InterPro" id="IPR032073">
    <property type="entry name" value="FNDC5_C"/>
</dbReference>
<dbReference type="EMBL" id="JAWZYT010004161">
    <property type="protein sequence ID" value="KAK4295041.1"/>
    <property type="molecule type" value="Genomic_DNA"/>
</dbReference>
<dbReference type="Proteomes" id="UP001292094">
    <property type="component" value="Unassembled WGS sequence"/>
</dbReference>
<evidence type="ECO:0000259" key="3">
    <source>
        <dbReference type="Pfam" id="PF16066"/>
    </source>
</evidence>
<keyword evidence="5" id="KW-1185">Reference proteome</keyword>
<organism evidence="4 5">
    <name type="scientific">Petrolisthes manimaculis</name>
    <dbReference type="NCBI Taxonomy" id="1843537"/>
    <lineage>
        <taxon>Eukaryota</taxon>
        <taxon>Metazoa</taxon>
        <taxon>Ecdysozoa</taxon>
        <taxon>Arthropoda</taxon>
        <taxon>Crustacea</taxon>
        <taxon>Multicrustacea</taxon>
        <taxon>Malacostraca</taxon>
        <taxon>Eumalacostraca</taxon>
        <taxon>Eucarida</taxon>
        <taxon>Decapoda</taxon>
        <taxon>Pleocyemata</taxon>
        <taxon>Anomura</taxon>
        <taxon>Galatheoidea</taxon>
        <taxon>Porcellanidae</taxon>
        <taxon>Petrolisthes</taxon>
    </lineage>
</organism>
<dbReference type="Pfam" id="PF16066">
    <property type="entry name" value="DUF4808"/>
    <property type="match status" value="1"/>
</dbReference>
<dbReference type="PANTHER" id="PTHR21104:SF2">
    <property type="entry name" value="FIBRONECTIN TYPE-III DOMAIN-CONTAINING PROTEIN"/>
    <property type="match status" value="1"/>
</dbReference>
<dbReference type="AlphaFoldDB" id="A0AAE1TRQ5"/>
<comment type="caution">
    <text evidence="4">The sequence shown here is derived from an EMBL/GenBank/DDBJ whole genome shotgun (WGS) entry which is preliminary data.</text>
</comment>
<evidence type="ECO:0000313" key="4">
    <source>
        <dbReference type="EMBL" id="KAK4295041.1"/>
    </source>
</evidence>
<reference evidence="4" key="1">
    <citation type="submission" date="2023-11" db="EMBL/GenBank/DDBJ databases">
        <title>Genome assemblies of two species of porcelain crab, Petrolisthes cinctipes and Petrolisthes manimaculis (Anomura: Porcellanidae).</title>
        <authorList>
            <person name="Angst P."/>
        </authorList>
    </citation>
    <scope>NUCLEOTIDE SEQUENCE</scope>
    <source>
        <strain evidence="4">PB745_02</strain>
        <tissue evidence="4">Gill</tissue>
    </source>
</reference>
<feature type="domain" description="Fibronectin type III" evidence="3">
    <location>
        <begin position="164"/>
        <end position="291"/>
    </location>
</feature>
<feature type="region of interest" description="Disordered" evidence="1">
    <location>
        <begin position="94"/>
        <end position="158"/>
    </location>
</feature>